<reference evidence="1 2" key="1">
    <citation type="submission" date="2014-04" db="EMBL/GenBank/DDBJ databases">
        <authorList>
            <person name="Sears C."/>
            <person name="Carroll K."/>
            <person name="Sack B.R."/>
            <person name="Qadri F."/>
            <person name="Myers L.L."/>
            <person name="Chung G.-T."/>
            <person name="Escheverria P."/>
            <person name="Fraser C.M."/>
            <person name="Sadzewicz L."/>
            <person name="Shefchek K.A."/>
            <person name="Tallon L."/>
            <person name="Das S.P."/>
            <person name="Daugherty S."/>
            <person name="Mongodin E.F."/>
        </authorList>
    </citation>
    <scope>NUCLEOTIDE SEQUENCE [LARGE SCALE GENOMIC DNA]</scope>
    <source>
        <strain evidence="1 2">3978 T3 ii</strain>
    </source>
</reference>
<comment type="caution">
    <text evidence="1">The sequence shown here is derived from an EMBL/GenBank/DDBJ whole genome shotgun (WGS) entry which is preliminary data.</text>
</comment>
<name>A0A078S5B8_BACUN</name>
<evidence type="ECO:0000313" key="2">
    <source>
        <dbReference type="Proteomes" id="UP000028013"/>
    </source>
</evidence>
<sequence>MVVVSSCHARLVGYAQTPRVVVAPKRLRAYVTARSAFVPFQIHVPEILPSVMITCLMFVSHRQVHALLIQESGANLQPPPMVVRKSRNTSGKQDYRQYKHLVQIKILHA</sequence>
<dbReference type="AlphaFoldDB" id="A0A078S5B8"/>
<dbReference type="Proteomes" id="UP000028013">
    <property type="component" value="Unassembled WGS sequence"/>
</dbReference>
<proteinExistence type="predicted"/>
<organism evidence="1 2">
    <name type="scientific">Bacteroides uniformis str. 3978 T3 ii</name>
    <dbReference type="NCBI Taxonomy" id="1339349"/>
    <lineage>
        <taxon>Bacteria</taxon>
        <taxon>Pseudomonadati</taxon>
        <taxon>Bacteroidota</taxon>
        <taxon>Bacteroidia</taxon>
        <taxon>Bacteroidales</taxon>
        <taxon>Bacteroidaceae</taxon>
        <taxon>Bacteroides</taxon>
    </lineage>
</organism>
<evidence type="ECO:0000313" key="1">
    <source>
        <dbReference type="EMBL" id="KDS51387.1"/>
    </source>
</evidence>
<dbReference type="EMBL" id="JNHN01000170">
    <property type="protein sequence ID" value="KDS51387.1"/>
    <property type="molecule type" value="Genomic_DNA"/>
</dbReference>
<gene>
    <name evidence="1" type="ORF">M094_0699</name>
</gene>
<accession>A0A078S5B8</accession>
<protein>
    <submittedName>
        <fullName evidence="1">Uncharacterized protein</fullName>
    </submittedName>
</protein>